<comment type="function">
    <text evidence="1">Catalyzes both the ATP-dependent activation of exogenously supplied lipoate to lipoyl-AMP and the transfer of the activated lipoyl onto the lipoyl domains of lipoate-dependent enzymes.</text>
</comment>
<name>A0A4S9LTT8_AURPU</name>
<dbReference type="InterPro" id="IPR004562">
    <property type="entry name" value="LipoylTrfase_LipoateP_Ligase"/>
</dbReference>
<proteinExistence type="inferred from homology"/>
<dbReference type="PROSITE" id="PS51733">
    <property type="entry name" value="BPL_LPL_CATALYTIC"/>
    <property type="match status" value="1"/>
</dbReference>
<feature type="compositionally biased region" description="Polar residues" evidence="5">
    <location>
        <begin position="209"/>
        <end position="233"/>
    </location>
</feature>
<dbReference type="GO" id="GO:0009249">
    <property type="term" value="P:protein lipoylation"/>
    <property type="evidence" value="ECO:0007669"/>
    <property type="project" value="InterPro"/>
</dbReference>
<dbReference type="InterPro" id="IPR004143">
    <property type="entry name" value="BPL_LPL_catalytic"/>
</dbReference>
<evidence type="ECO:0000259" key="6">
    <source>
        <dbReference type="PROSITE" id="PS51733"/>
    </source>
</evidence>
<comment type="caution">
    <text evidence="7">The sequence shown here is derived from an EMBL/GenBank/DDBJ whole genome shotgun (WGS) entry which is preliminary data.</text>
</comment>
<dbReference type="Pfam" id="PF21948">
    <property type="entry name" value="LplA-B_cat"/>
    <property type="match status" value="1"/>
</dbReference>
<feature type="compositionally biased region" description="Polar residues" evidence="5">
    <location>
        <begin position="7"/>
        <end position="20"/>
    </location>
</feature>
<sequence>MPRLSKSRTNPTSSFFQYQPLNNHQHKPKHMLLNRCWTHRISAAPIGIRVRCYSSNTHGITLDQPIQSYISRSSDPYINLSIEHYLLQKSHPEASILFLYVNRPSVIIGRNQNPWMEVNLGLLNAASTPTNSPSRIENEPPGLGDVDLVRRRSGGGTVFHDGGNVNWTVISPAAAFTRDKHAEMVTRALRSCGISRSRVNERHDIVLDQGTSDSSGPWGPNENTHSTPWQSDTIRPLKVSGSAYKLTRARALHHGTALLNSPNLHTIPSYLRSPAKQYIKGRSVDSVSSPVGNILLGNEEFIENVQREFGELYRGAGGAVGLGEECLEVEEVKKGYAELTSLDWTYLQTPQFTFSDLPLRPEQKEGEIDYSDAKFRLDVRYGAVTGCQLKTKGATTQQSERLAQILGQQHLHEIKDWEAVFREAGSETKEAINMAKWVQSMLSIPSQSS</sequence>
<dbReference type="AlphaFoldDB" id="A0A4S9LTT8"/>
<organism evidence="7 8">
    <name type="scientific">Aureobasidium pullulans</name>
    <name type="common">Black yeast</name>
    <name type="synonym">Pullularia pullulans</name>
    <dbReference type="NCBI Taxonomy" id="5580"/>
    <lineage>
        <taxon>Eukaryota</taxon>
        <taxon>Fungi</taxon>
        <taxon>Dikarya</taxon>
        <taxon>Ascomycota</taxon>
        <taxon>Pezizomycotina</taxon>
        <taxon>Dothideomycetes</taxon>
        <taxon>Dothideomycetidae</taxon>
        <taxon>Dothideales</taxon>
        <taxon>Saccotheciaceae</taxon>
        <taxon>Aureobasidium</taxon>
    </lineage>
</organism>
<dbReference type="SUPFAM" id="SSF55681">
    <property type="entry name" value="Class II aaRS and biotin synthetases"/>
    <property type="match status" value="1"/>
</dbReference>
<evidence type="ECO:0000256" key="4">
    <source>
        <dbReference type="ARBA" id="ARBA00015925"/>
    </source>
</evidence>
<gene>
    <name evidence="7" type="ORF">D6D01_02349</name>
</gene>
<dbReference type="GO" id="GO:0005739">
    <property type="term" value="C:mitochondrion"/>
    <property type="evidence" value="ECO:0007669"/>
    <property type="project" value="TreeGrafter"/>
</dbReference>
<protein>
    <recommendedName>
        <fullName evidence="4">Putative lipoate-protein ligase A</fullName>
    </recommendedName>
</protein>
<dbReference type="PANTHER" id="PTHR12561:SF3">
    <property type="entry name" value="LIPOYLTRANSFERASE 1, MITOCHONDRIAL"/>
    <property type="match status" value="1"/>
</dbReference>
<dbReference type="GO" id="GO:0017118">
    <property type="term" value="F:lipoyltransferase activity"/>
    <property type="evidence" value="ECO:0007669"/>
    <property type="project" value="TreeGrafter"/>
</dbReference>
<dbReference type="EMBL" id="QZBD01000052">
    <property type="protein sequence ID" value="THY33060.1"/>
    <property type="molecule type" value="Genomic_DNA"/>
</dbReference>
<comment type="similarity">
    <text evidence="3">Belongs to the LplA family.</text>
</comment>
<dbReference type="InterPro" id="IPR045864">
    <property type="entry name" value="aa-tRNA-synth_II/BPL/LPL"/>
</dbReference>
<dbReference type="UniPathway" id="UPA00537">
    <property type="reaction ID" value="UER00595"/>
</dbReference>
<evidence type="ECO:0000256" key="3">
    <source>
        <dbReference type="ARBA" id="ARBA00008242"/>
    </source>
</evidence>
<feature type="region of interest" description="Disordered" evidence="5">
    <location>
        <begin position="1"/>
        <end position="20"/>
    </location>
</feature>
<feature type="region of interest" description="Disordered" evidence="5">
    <location>
        <begin position="207"/>
        <end position="233"/>
    </location>
</feature>
<evidence type="ECO:0000256" key="5">
    <source>
        <dbReference type="SAM" id="MobiDB-lite"/>
    </source>
</evidence>
<evidence type="ECO:0000256" key="2">
    <source>
        <dbReference type="ARBA" id="ARBA00005085"/>
    </source>
</evidence>
<dbReference type="Proteomes" id="UP000306584">
    <property type="component" value="Unassembled WGS sequence"/>
</dbReference>
<dbReference type="CDD" id="cd16443">
    <property type="entry name" value="LplA"/>
    <property type="match status" value="1"/>
</dbReference>
<evidence type="ECO:0000313" key="8">
    <source>
        <dbReference type="Proteomes" id="UP000306584"/>
    </source>
</evidence>
<accession>A0A4S9LTT8</accession>
<reference evidence="7 8" key="1">
    <citation type="submission" date="2018-10" db="EMBL/GenBank/DDBJ databases">
        <title>Fifty Aureobasidium pullulans genomes reveal a recombining polyextremotolerant generalist.</title>
        <authorList>
            <person name="Gostincar C."/>
            <person name="Turk M."/>
            <person name="Zajc J."/>
            <person name="Gunde-Cimerman N."/>
        </authorList>
    </citation>
    <scope>NUCLEOTIDE SEQUENCE [LARGE SCALE GENOMIC DNA]</scope>
    <source>
        <strain evidence="7 8">EXF-6604</strain>
    </source>
</reference>
<evidence type="ECO:0000313" key="7">
    <source>
        <dbReference type="EMBL" id="THY33060.1"/>
    </source>
</evidence>
<dbReference type="PANTHER" id="PTHR12561">
    <property type="entry name" value="LIPOATE-PROTEIN LIGASE"/>
    <property type="match status" value="1"/>
</dbReference>
<feature type="domain" description="BPL/LPL catalytic" evidence="6">
    <location>
        <begin position="91"/>
        <end position="317"/>
    </location>
</feature>
<comment type="pathway">
    <text evidence="2">Protein modification; protein lipoylation via exogenous pathway; protein N(6)-(lipoyl)lysine from lipoate: step 2/2.</text>
</comment>
<evidence type="ECO:0000256" key="1">
    <source>
        <dbReference type="ARBA" id="ARBA00003253"/>
    </source>
</evidence>
<dbReference type="Gene3D" id="3.30.930.10">
    <property type="entry name" value="Bira Bifunctional Protein, Domain 2"/>
    <property type="match status" value="1"/>
</dbReference>